<dbReference type="Proteomes" id="UP000480684">
    <property type="component" value="Unassembled WGS sequence"/>
</dbReference>
<dbReference type="PANTHER" id="PTHR33371">
    <property type="entry name" value="INTERMEMBRANE PHOSPHOLIPID TRANSPORT SYSTEM BINDING PROTEIN MLAD-RELATED"/>
    <property type="match status" value="1"/>
</dbReference>
<dbReference type="InterPro" id="IPR003399">
    <property type="entry name" value="Mce/MlaD"/>
</dbReference>
<dbReference type="Pfam" id="PF02470">
    <property type="entry name" value="MlaD"/>
    <property type="match status" value="1"/>
</dbReference>
<evidence type="ECO:0000313" key="3">
    <source>
        <dbReference type="Proteomes" id="UP000480684"/>
    </source>
</evidence>
<proteinExistence type="predicted"/>
<evidence type="ECO:0000313" key="2">
    <source>
        <dbReference type="EMBL" id="NFV79734.1"/>
    </source>
</evidence>
<dbReference type="InterPro" id="IPR052336">
    <property type="entry name" value="MlaD_Phospholipid_Transporter"/>
</dbReference>
<reference evidence="2 3" key="1">
    <citation type="submission" date="2020-02" db="EMBL/GenBank/DDBJ databases">
        <authorList>
            <person name="Dziuba M."/>
            <person name="Kuznetsov B."/>
            <person name="Mardanov A."/>
            <person name="Ravin N."/>
            <person name="Grouzdev D."/>
        </authorList>
    </citation>
    <scope>NUCLEOTIDE SEQUENCE [LARGE SCALE GENOMIC DNA]</scope>
    <source>
        <strain evidence="2 3">SpK</strain>
    </source>
</reference>
<name>A0A7C9UYN5_9PROT</name>
<organism evidence="2 3">
    <name type="scientific">Magnetospirillum aberrantis SpK</name>
    <dbReference type="NCBI Taxonomy" id="908842"/>
    <lineage>
        <taxon>Bacteria</taxon>
        <taxon>Pseudomonadati</taxon>
        <taxon>Pseudomonadota</taxon>
        <taxon>Alphaproteobacteria</taxon>
        <taxon>Rhodospirillales</taxon>
        <taxon>Rhodospirillaceae</taxon>
        <taxon>Magnetospirillum</taxon>
    </lineage>
</organism>
<sequence length="165" mass="17605">MVTKGGYRDTVLGATVVLTAAVLLGLVYAKDDRPEQGETDGYILTALFKRADGISVGSLVRLSGVNVGKVVDQKLAPDYRARLTLHMEQGVEVTADTAAVIQTDGLLGAKYIELKPGGDERMLEPGQEIAFTQDAMVLEELVGMIIEQAKAKRGYAGKPVPSLTE</sequence>
<keyword evidence="3" id="KW-1185">Reference proteome</keyword>
<dbReference type="PANTHER" id="PTHR33371:SF4">
    <property type="entry name" value="INTERMEMBRANE PHOSPHOLIPID TRANSPORT SYSTEM BINDING PROTEIN MLAD"/>
    <property type="match status" value="1"/>
</dbReference>
<comment type="caution">
    <text evidence="2">The sequence shown here is derived from an EMBL/GenBank/DDBJ whole genome shotgun (WGS) entry which is preliminary data.</text>
</comment>
<feature type="domain" description="Mce/MlaD" evidence="1">
    <location>
        <begin position="41"/>
        <end position="117"/>
    </location>
</feature>
<dbReference type="GO" id="GO:0005543">
    <property type="term" value="F:phospholipid binding"/>
    <property type="evidence" value="ECO:0007669"/>
    <property type="project" value="TreeGrafter"/>
</dbReference>
<dbReference type="GO" id="GO:0005548">
    <property type="term" value="F:phospholipid transporter activity"/>
    <property type="evidence" value="ECO:0007669"/>
    <property type="project" value="TreeGrafter"/>
</dbReference>
<dbReference type="EMBL" id="JAAIYP010000034">
    <property type="protein sequence ID" value="NFV79734.1"/>
    <property type="molecule type" value="Genomic_DNA"/>
</dbReference>
<protein>
    <submittedName>
        <fullName evidence="2">MCE family protein</fullName>
    </submittedName>
</protein>
<gene>
    <name evidence="2" type="ORF">G4223_06385</name>
</gene>
<evidence type="ECO:0000259" key="1">
    <source>
        <dbReference type="Pfam" id="PF02470"/>
    </source>
</evidence>
<dbReference type="AlphaFoldDB" id="A0A7C9UYN5"/>
<accession>A0A7C9UYN5</accession>